<gene>
    <name evidence="1" type="ORF">UNSW3_1358</name>
</gene>
<proteinExistence type="predicted"/>
<comment type="caution">
    <text evidence="1">The sequence shown here is derived from an EMBL/GenBank/DDBJ whole genome shotgun (WGS) entry which is preliminary data.</text>
</comment>
<protein>
    <submittedName>
        <fullName evidence="1">Uncharacterized protein</fullName>
    </submittedName>
</protein>
<dbReference type="EMBL" id="ANNE01000013">
    <property type="protein sequence ID" value="ERJ21879.1"/>
    <property type="molecule type" value="Genomic_DNA"/>
</dbReference>
<sequence length="482" mass="55146">MKSSNLWILTEERPKREVLFNIIKKFADDNKISFFVEQNLFIVPILNINGDFSFGYKILGIHSAVIKNVFLFVVSGNSSFTDFLIFYQDNMPNPQRDIPLYAIEETKTSDYESRNTGVFQRASKFVFIDLYYKEIEKIMLYSIRIGQDKEPTQTNIFGSKCLATLGVQILGKSLDDYTMSPFTNIDELIEFKNSMSLPPKGNTPILIKKLENKITISGRLEKSGSLSHDPNIGALSLISATLRALGYKGEIEILSHNLSQNQIGKGNKFVSIANLLGISLKNIILPTTKNNDSYWHYEIQGEKIATIFLHLVVEEFTRARAIYENHAGCERGYFITQDNKNLTVEKYENRDEYKNGNENARIFIPDLVLADFDREQVINIEGKKFIKVQCGIDELENYDAFENLYIKKHYQDYEIIRTVVLFGGEINEISNLSFPKINLNDIPKIGFVLTKNGKTILQIHSPKIFAEAISHLRAYYGLNEIN</sequence>
<dbReference type="RefSeq" id="WP_021084704.1">
    <property type="nucleotide sequence ID" value="NZ_ANNE01000013.1"/>
</dbReference>
<evidence type="ECO:0000313" key="1">
    <source>
        <dbReference type="EMBL" id="ERJ21879.1"/>
    </source>
</evidence>
<organism evidence="1 2">
    <name type="scientific">Campylobacter concisus UNSW3</name>
    <dbReference type="NCBI Taxonomy" id="1242966"/>
    <lineage>
        <taxon>Bacteria</taxon>
        <taxon>Pseudomonadati</taxon>
        <taxon>Campylobacterota</taxon>
        <taxon>Epsilonproteobacteria</taxon>
        <taxon>Campylobacterales</taxon>
        <taxon>Campylobacteraceae</taxon>
        <taxon>Campylobacter</taxon>
    </lineage>
</organism>
<name>U2G1D0_9BACT</name>
<dbReference type="AlphaFoldDB" id="U2G1D0"/>
<reference evidence="1 2" key="1">
    <citation type="journal article" date="2013" name="BMC Genomics">
        <title>Comparative genomics of Campylobacter concisus isolates reveals genetic diversity and provides insights into disease association.</title>
        <authorList>
            <person name="Deshpande N.P."/>
            <person name="Kaakoush N.O."/>
            <person name="Wilkins M.R."/>
            <person name="Mitchell H.M."/>
        </authorList>
    </citation>
    <scope>NUCLEOTIDE SEQUENCE [LARGE SCALE GENOMIC DNA]</scope>
    <source>
        <strain evidence="1 2">UNSW3</strain>
    </source>
</reference>
<accession>U2G1D0</accession>
<evidence type="ECO:0000313" key="2">
    <source>
        <dbReference type="Proteomes" id="UP000016636"/>
    </source>
</evidence>
<dbReference type="Proteomes" id="UP000016636">
    <property type="component" value="Unassembled WGS sequence"/>
</dbReference>
<dbReference type="PATRIC" id="fig|1242966.3.peg.1377"/>